<protein>
    <recommendedName>
        <fullName evidence="2">Acylneuraminate cytidylyltransferase</fullName>
    </recommendedName>
</protein>
<sequence>MINKDKMVLGVIPARGGSKGVPGKNIRMILDKPLIAYAIECGL</sequence>
<name>A0A0F9QMW7_9ZZZZ</name>
<dbReference type="EMBL" id="LAZR01001383">
    <property type="protein sequence ID" value="KKN45530.1"/>
    <property type="molecule type" value="Genomic_DNA"/>
</dbReference>
<dbReference type="SUPFAM" id="SSF53448">
    <property type="entry name" value="Nucleotide-diphospho-sugar transferases"/>
    <property type="match status" value="1"/>
</dbReference>
<evidence type="ECO:0008006" key="2">
    <source>
        <dbReference type="Google" id="ProtNLM"/>
    </source>
</evidence>
<dbReference type="InterPro" id="IPR029044">
    <property type="entry name" value="Nucleotide-diphossugar_trans"/>
</dbReference>
<dbReference type="Pfam" id="PF02348">
    <property type="entry name" value="CTP_transf_3"/>
    <property type="match status" value="1"/>
</dbReference>
<dbReference type="Gene3D" id="3.90.550.10">
    <property type="entry name" value="Spore Coat Polysaccharide Biosynthesis Protein SpsA, Chain A"/>
    <property type="match status" value="1"/>
</dbReference>
<organism evidence="1">
    <name type="scientific">marine sediment metagenome</name>
    <dbReference type="NCBI Taxonomy" id="412755"/>
    <lineage>
        <taxon>unclassified sequences</taxon>
        <taxon>metagenomes</taxon>
        <taxon>ecological metagenomes</taxon>
    </lineage>
</organism>
<dbReference type="AlphaFoldDB" id="A0A0F9QMW7"/>
<dbReference type="InterPro" id="IPR003329">
    <property type="entry name" value="Cytidylyl_trans"/>
</dbReference>
<proteinExistence type="predicted"/>
<evidence type="ECO:0000313" key="1">
    <source>
        <dbReference type="EMBL" id="KKN45530.1"/>
    </source>
</evidence>
<reference evidence="1" key="1">
    <citation type="journal article" date="2015" name="Nature">
        <title>Complex archaea that bridge the gap between prokaryotes and eukaryotes.</title>
        <authorList>
            <person name="Spang A."/>
            <person name="Saw J.H."/>
            <person name="Jorgensen S.L."/>
            <person name="Zaremba-Niedzwiedzka K."/>
            <person name="Martijn J."/>
            <person name="Lind A.E."/>
            <person name="van Eijk R."/>
            <person name="Schleper C."/>
            <person name="Guy L."/>
            <person name="Ettema T.J."/>
        </authorList>
    </citation>
    <scope>NUCLEOTIDE SEQUENCE</scope>
</reference>
<comment type="caution">
    <text evidence="1">The sequence shown here is derived from an EMBL/GenBank/DDBJ whole genome shotgun (WGS) entry which is preliminary data.</text>
</comment>
<gene>
    <name evidence="1" type="ORF">LCGC14_0682130</name>
</gene>
<accession>A0A0F9QMW7</accession>